<dbReference type="UniPathway" id="UPA00143"/>
<dbReference type="AlphaFoldDB" id="A0A835K9V9"/>
<name>A0A835K9V9_9ROSI</name>
<evidence type="ECO:0000313" key="1">
    <source>
        <dbReference type="EMBL" id="KAF9682021.1"/>
    </source>
</evidence>
<organism evidence="1 2">
    <name type="scientific">Salix dunnii</name>
    <dbReference type="NCBI Taxonomy" id="1413687"/>
    <lineage>
        <taxon>Eukaryota</taxon>
        <taxon>Viridiplantae</taxon>
        <taxon>Streptophyta</taxon>
        <taxon>Embryophyta</taxon>
        <taxon>Tracheophyta</taxon>
        <taxon>Spermatophyta</taxon>
        <taxon>Magnoliopsida</taxon>
        <taxon>eudicotyledons</taxon>
        <taxon>Gunneridae</taxon>
        <taxon>Pentapetalae</taxon>
        <taxon>rosids</taxon>
        <taxon>fabids</taxon>
        <taxon>Malpighiales</taxon>
        <taxon>Salicaceae</taxon>
        <taxon>Saliceae</taxon>
        <taxon>Salix</taxon>
    </lineage>
</organism>
<dbReference type="GO" id="GO:0016567">
    <property type="term" value="P:protein ubiquitination"/>
    <property type="evidence" value="ECO:0007669"/>
    <property type="project" value="UniProtKB-UniPathway"/>
</dbReference>
<dbReference type="Proteomes" id="UP000657918">
    <property type="component" value="Unassembled WGS sequence"/>
</dbReference>
<accession>A0A835K9V9</accession>
<protein>
    <submittedName>
        <fullName evidence="1">Uncharacterized protein</fullName>
    </submittedName>
</protein>
<dbReference type="EMBL" id="JADGMS010000005">
    <property type="protein sequence ID" value="KAF9682021.1"/>
    <property type="molecule type" value="Genomic_DNA"/>
</dbReference>
<dbReference type="OrthoDB" id="778222at2759"/>
<reference evidence="1 2" key="1">
    <citation type="submission" date="2020-10" db="EMBL/GenBank/DDBJ databases">
        <title>Plant Genome Project.</title>
        <authorList>
            <person name="Zhang R.-G."/>
        </authorList>
    </citation>
    <scope>NUCLEOTIDE SEQUENCE [LARGE SCALE GENOMIC DNA]</scope>
    <source>
        <strain evidence="1">FAFU-HL-1</strain>
        <tissue evidence="1">Leaf</tissue>
    </source>
</reference>
<proteinExistence type="predicted"/>
<evidence type="ECO:0000313" key="2">
    <source>
        <dbReference type="Proteomes" id="UP000657918"/>
    </source>
</evidence>
<sequence length="207" mass="23239">MNSNSVSRILRALMNEIPATSRKYLFALAMADKIMDGVIRNPRMELAEVNRMALSSAFARTLSLLYRSGQNPQARDDSSIYLDFTPSLPLGSYIASYVKAMSFCLSAVLQTVVSGSWQSERRAAAEREICTGTCVDNQYKLRDYGAVDEASVQWSYASVSLPLPSLLILGFKVTFYDRVNIYINWTSDRGYSNFRLASQVKFGLEKF</sequence>
<keyword evidence="2" id="KW-1185">Reference proteome</keyword>
<gene>
    <name evidence="1" type="ORF">SADUNF_Sadunf05G0064100</name>
</gene>
<comment type="caution">
    <text evidence="1">The sequence shown here is derived from an EMBL/GenBank/DDBJ whole genome shotgun (WGS) entry which is preliminary data.</text>
</comment>